<evidence type="ECO:0000256" key="2">
    <source>
        <dbReference type="ARBA" id="ARBA00008234"/>
    </source>
</evidence>
<feature type="domain" description="Sphingomyelin phosphodiesterase C-terminal" evidence="13">
    <location>
        <begin position="490"/>
        <end position="598"/>
    </location>
</feature>
<feature type="domain" description="Calcineurin-like phosphoesterase" evidence="12">
    <location>
        <begin position="198"/>
        <end position="463"/>
    </location>
</feature>
<feature type="binding site" evidence="10">
    <location>
        <position position="426"/>
    </location>
    <ligand>
        <name>Zn(2+)</name>
        <dbReference type="ChEBI" id="CHEBI:29105"/>
        <label>2</label>
    </ligand>
</feature>
<keyword evidence="6 9" id="KW-0378">Hydrolase</keyword>
<keyword evidence="8" id="KW-0325">Glycoprotein</keyword>
<feature type="binding site" evidence="10">
    <location>
        <position position="205"/>
    </location>
    <ligand>
        <name>Zn(2+)</name>
        <dbReference type="ChEBI" id="CHEBI:29105"/>
        <label>1</label>
    </ligand>
</feature>
<evidence type="ECO:0000313" key="14">
    <source>
        <dbReference type="EMBL" id="ESX01482.1"/>
    </source>
</evidence>
<evidence type="ECO:0000256" key="7">
    <source>
        <dbReference type="ARBA" id="ARBA00022833"/>
    </source>
</evidence>
<dbReference type="HOGENOM" id="CLU_014743_1_0_1"/>
<keyword evidence="4 10" id="KW-0479">Metal-binding</keyword>
<dbReference type="InterPro" id="IPR045473">
    <property type="entry name" value="ASM_C"/>
</dbReference>
<feature type="disulfide bond" evidence="11">
    <location>
        <begin position="383"/>
        <end position="434"/>
    </location>
</feature>
<proteinExistence type="inferred from homology"/>
<evidence type="ECO:0000313" key="15">
    <source>
        <dbReference type="Proteomes" id="UP000008673"/>
    </source>
</evidence>
<keyword evidence="9" id="KW-0326">Glycosidase</keyword>
<gene>
    <name evidence="14" type="ORF">HPODL_00872</name>
</gene>
<dbReference type="GeneID" id="25770340"/>
<feature type="disulfide bond" evidence="11">
    <location>
        <begin position="220"/>
        <end position="225"/>
    </location>
</feature>
<dbReference type="EMBL" id="AEOI02000005">
    <property type="protein sequence ID" value="ESX01482.1"/>
    <property type="molecule type" value="Genomic_DNA"/>
</dbReference>
<evidence type="ECO:0000259" key="12">
    <source>
        <dbReference type="Pfam" id="PF00149"/>
    </source>
</evidence>
<keyword evidence="3" id="KW-0964">Secreted</keyword>
<reference evidence="14 15" key="1">
    <citation type="journal article" date="2013" name="BMC Genomics">
        <title>Genome sequence and analysis of methylotrophic yeast Hansenula polymorpha DL1.</title>
        <authorList>
            <person name="Ravin N.V."/>
            <person name="Eldarov M.A."/>
            <person name="Kadnikov V.V."/>
            <person name="Beletsky A.V."/>
            <person name="Schneider J."/>
            <person name="Mardanova E.S."/>
            <person name="Smekalova E.M."/>
            <person name="Zvereva M.I."/>
            <person name="Dontsova O.A."/>
            <person name="Mardanov A.V."/>
            <person name="Skryabin K.G."/>
        </authorList>
    </citation>
    <scope>NUCLEOTIDE SEQUENCE [LARGE SCALE GENOMIC DNA]</scope>
    <source>
        <strain evidence="15">ATCC 26012 / BCRC 20466 / JCM 22074 / NRRL Y-7560 / DL-1</strain>
    </source>
</reference>
<dbReference type="SUPFAM" id="SSF56300">
    <property type="entry name" value="Metallo-dependent phosphatases"/>
    <property type="match status" value="1"/>
</dbReference>
<dbReference type="GO" id="GO:0006685">
    <property type="term" value="P:sphingomyelin catabolic process"/>
    <property type="evidence" value="ECO:0007669"/>
    <property type="project" value="UniProtKB-UniRule"/>
</dbReference>
<feature type="disulfide bond" evidence="11">
    <location>
        <begin position="226"/>
        <end position="248"/>
    </location>
</feature>
<evidence type="ECO:0000256" key="6">
    <source>
        <dbReference type="ARBA" id="ARBA00022801"/>
    </source>
</evidence>
<dbReference type="InterPro" id="IPR011160">
    <property type="entry name" value="Sphingomy_PDE"/>
</dbReference>
<keyword evidence="5" id="KW-0732">Signal</keyword>
<dbReference type="Pfam" id="PF19272">
    <property type="entry name" value="ASMase_C"/>
    <property type="match status" value="1"/>
</dbReference>
<dbReference type="STRING" id="871575.W1QHE5"/>
<dbReference type="GO" id="GO:0016020">
    <property type="term" value="C:membrane"/>
    <property type="evidence" value="ECO:0007669"/>
    <property type="project" value="GOC"/>
</dbReference>
<evidence type="ECO:0000256" key="5">
    <source>
        <dbReference type="ARBA" id="ARBA00022729"/>
    </source>
</evidence>
<dbReference type="GO" id="GO:0005576">
    <property type="term" value="C:extracellular region"/>
    <property type="evidence" value="ECO:0007669"/>
    <property type="project" value="UniProtKB-SubCell"/>
</dbReference>
<comment type="subcellular location">
    <subcellularLocation>
        <location evidence="1">Secreted</location>
    </subcellularLocation>
</comment>
<accession>W1QHE5</accession>
<sequence>MLGSQQLCVYLSLTTRGRKSKTINFQETPTVAMLAKKTIQLLTLSTLALAQLEPRARLSSDQNSALDLLVPSLFGWQDLVSEIGQSIECTACQTALVAVNAAIDIIGEELTLEIVKDICQGFQKEDVCDGVVTELGPVVVKMITSSSDSLLGYGGQLICNSFLTTCPDFEPHTMDFTPSPVSDAVINYSSNATSENLLTILHISDIHYDPDYLVGSEADCDYPLCCEARTQESSTVKTPATRFGAYQCDVPLDLVESFGQNLEATIGGAPDFTLFTGDVPPHNVWYDNATTVTEAFQIYSTLAKYIKSPLYGTMGNHDTAPVNLLKPAEIGNLSNQWALGTLGSYFQQWLPASTVRQFEDSYGVYAVRPAPGLKLINLNTVDCYNFNFYILYNSGAKLDPNGQLQWLVNELSDSRLQNESVWIQTHIAPGDADCIVPWSNLYNSIVVEYSDIIKAQFFGHSHEDKFILNYDSQGKAIGVQYLAPSITTFTDLNTGYRVYKVDPKTYEIVDSLTYYADIAATGNSTPPKWQLEYSAREYYPSWPATSPLNATFWERVLQMFESNNTAFELYSKYMSKSSSASDICTTTGCKEQSIAQIKSGNTRNKYYAPLIELDSDANLTDVATAISSAKQETSSTALARRCLHL</sequence>
<dbReference type="OMA" id="ETSIYGM"/>
<dbReference type="InterPro" id="IPR029052">
    <property type="entry name" value="Metallo-depent_PP-like"/>
</dbReference>
<name>W1QHE5_OGAPD</name>
<keyword evidence="7 10" id="KW-0862">Zinc</keyword>
<dbReference type="GO" id="GO:0046872">
    <property type="term" value="F:metal ion binding"/>
    <property type="evidence" value="ECO:0007669"/>
    <property type="project" value="UniProtKB-KW"/>
</dbReference>
<comment type="caution">
    <text evidence="14">The sequence shown here is derived from an EMBL/GenBank/DDBJ whole genome shotgun (WGS) entry which is preliminary data.</text>
</comment>
<feature type="binding site" evidence="10">
    <location>
        <position position="278"/>
    </location>
    <ligand>
        <name>Zn(2+)</name>
        <dbReference type="ChEBI" id="CHEBI:29105"/>
        <label>1</label>
    </ligand>
</feature>
<feature type="binding site" evidence="10">
    <location>
        <position position="207"/>
    </location>
    <ligand>
        <name>Zn(2+)</name>
        <dbReference type="ChEBI" id="CHEBI:29105"/>
        <label>1</label>
    </ligand>
</feature>
<dbReference type="InterPro" id="IPR041805">
    <property type="entry name" value="ASMase/PPN1_MPP"/>
</dbReference>
<evidence type="ECO:0000256" key="4">
    <source>
        <dbReference type="ARBA" id="ARBA00022723"/>
    </source>
</evidence>
<feature type="binding site" evidence="10">
    <location>
        <position position="278"/>
    </location>
    <ligand>
        <name>Zn(2+)</name>
        <dbReference type="ChEBI" id="CHEBI:29105"/>
        <label>2</label>
    </ligand>
</feature>
<feature type="disulfide bond" evidence="11">
    <location>
        <begin position="89"/>
        <end position="166"/>
    </location>
</feature>
<dbReference type="Proteomes" id="UP000008673">
    <property type="component" value="Unassembled WGS sequence"/>
</dbReference>
<comment type="similarity">
    <text evidence="2 9">Belongs to the acid sphingomyelinase family.</text>
</comment>
<dbReference type="PANTHER" id="PTHR10340">
    <property type="entry name" value="SPHINGOMYELIN PHOSPHODIESTERASE"/>
    <property type="match status" value="1"/>
</dbReference>
<evidence type="ECO:0000256" key="10">
    <source>
        <dbReference type="PIRSR" id="PIRSR000948-1"/>
    </source>
</evidence>
<dbReference type="eggNOG" id="KOG3770">
    <property type="taxonomic scope" value="Eukaryota"/>
</dbReference>
<evidence type="ECO:0000256" key="11">
    <source>
        <dbReference type="PIRSR" id="PIRSR000948-2"/>
    </source>
</evidence>
<dbReference type="Gene3D" id="3.60.21.10">
    <property type="match status" value="1"/>
</dbReference>
<dbReference type="Pfam" id="PF00149">
    <property type="entry name" value="Metallophos"/>
    <property type="match status" value="1"/>
</dbReference>
<evidence type="ECO:0000256" key="9">
    <source>
        <dbReference type="PIRNR" id="PIRNR000948"/>
    </source>
</evidence>
<feature type="disulfide bond" evidence="11">
    <location>
        <begin position="119"/>
        <end position="128"/>
    </location>
</feature>
<dbReference type="PANTHER" id="PTHR10340:SF34">
    <property type="entry name" value="SPHINGOMYELIN PHOSPHODIESTERASE"/>
    <property type="match status" value="1"/>
</dbReference>
<evidence type="ECO:0000256" key="1">
    <source>
        <dbReference type="ARBA" id="ARBA00004613"/>
    </source>
</evidence>
<feature type="binding site" evidence="10">
    <location>
        <position position="460"/>
    </location>
    <ligand>
        <name>Zn(2+)</name>
        <dbReference type="ChEBI" id="CHEBI:29105"/>
        <label>2</label>
    </ligand>
</feature>
<feature type="binding site" evidence="10">
    <location>
        <position position="462"/>
    </location>
    <ligand>
        <name>Zn(2+)</name>
        <dbReference type="ChEBI" id="CHEBI:29105"/>
        <label>1</label>
    </ligand>
</feature>
<keyword evidence="11" id="KW-1015">Disulfide bond</keyword>
<dbReference type="InterPro" id="IPR004843">
    <property type="entry name" value="Calcineurin-like_PHP"/>
</dbReference>
<comment type="cofactor">
    <cofactor evidence="10">
        <name>Zn(2+)</name>
        <dbReference type="ChEBI" id="CHEBI:29105"/>
    </cofactor>
    <text evidence="10">Binds 2 Zn(2+) ions per subunit.</text>
</comment>
<protein>
    <recommendedName>
        <fullName evidence="9">Sphingomyelin phosphodiesterase</fullName>
    </recommendedName>
</protein>
<dbReference type="GO" id="GO:0016798">
    <property type="term" value="F:hydrolase activity, acting on glycosyl bonds"/>
    <property type="evidence" value="ECO:0007669"/>
    <property type="project" value="UniProtKB-KW"/>
</dbReference>
<organism evidence="14 15">
    <name type="scientific">Ogataea parapolymorpha (strain ATCC 26012 / BCRC 20466 / JCM 22074 / NRRL Y-7560 / DL-1)</name>
    <name type="common">Yeast</name>
    <name type="synonym">Hansenula polymorpha</name>
    <dbReference type="NCBI Taxonomy" id="871575"/>
    <lineage>
        <taxon>Eukaryota</taxon>
        <taxon>Fungi</taxon>
        <taxon>Dikarya</taxon>
        <taxon>Ascomycota</taxon>
        <taxon>Saccharomycotina</taxon>
        <taxon>Pichiomycetes</taxon>
        <taxon>Pichiales</taxon>
        <taxon>Pichiaceae</taxon>
        <taxon>Ogataea</taxon>
    </lineage>
</organism>
<dbReference type="AlphaFoldDB" id="W1QHE5"/>
<evidence type="ECO:0000256" key="8">
    <source>
        <dbReference type="ARBA" id="ARBA00023180"/>
    </source>
</evidence>
<dbReference type="OrthoDB" id="348678at2759"/>
<dbReference type="KEGG" id="opa:HPODL_00872"/>
<evidence type="ECO:0000256" key="3">
    <source>
        <dbReference type="ARBA" id="ARBA00022525"/>
    </source>
</evidence>
<evidence type="ECO:0000259" key="13">
    <source>
        <dbReference type="Pfam" id="PF19272"/>
    </source>
</evidence>
<feature type="binding site" evidence="10">
    <location>
        <position position="316"/>
    </location>
    <ligand>
        <name>Zn(2+)</name>
        <dbReference type="ChEBI" id="CHEBI:29105"/>
        <label>2</label>
    </ligand>
</feature>
<dbReference type="PIRSF" id="PIRSF000948">
    <property type="entry name" value="Sphingomy_PDE"/>
    <property type="match status" value="1"/>
</dbReference>
<dbReference type="GO" id="GO:0004767">
    <property type="term" value="F:sphingomyelin phosphodiesterase activity"/>
    <property type="evidence" value="ECO:0007669"/>
    <property type="project" value="UniProtKB-UniRule"/>
</dbReference>
<keyword evidence="15" id="KW-1185">Reference proteome</keyword>
<dbReference type="CDD" id="cd00842">
    <property type="entry name" value="MPP_ASMase"/>
    <property type="match status" value="1"/>
</dbReference>
<comment type="function">
    <text evidence="9">Converts sphingomyelin to ceramide.</text>
</comment>
<dbReference type="RefSeq" id="XP_013936316.1">
    <property type="nucleotide sequence ID" value="XM_014080841.1"/>
</dbReference>